<dbReference type="Gene3D" id="3.40.30.10">
    <property type="entry name" value="Glutaredoxin"/>
    <property type="match status" value="1"/>
</dbReference>
<reference evidence="2 3" key="1">
    <citation type="submission" date="2024-07" db="EMBL/GenBank/DDBJ databases">
        <title>Section-level genome sequencing and comparative genomics of Aspergillus sections Usti and Cavernicolus.</title>
        <authorList>
            <consortium name="Lawrence Berkeley National Laboratory"/>
            <person name="Nybo J.L."/>
            <person name="Vesth T.C."/>
            <person name="Theobald S."/>
            <person name="Frisvad J.C."/>
            <person name="Larsen T.O."/>
            <person name="Kjaerboelling I."/>
            <person name="Rothschild-Mancinelli K."/>
            <person name="Lyhne E.K."/>
            <person name="Kogle M.E."/>
            <person name="Barry K."/>
            <person name="Clum A."/>
            <person name="Na H."/>
            <person name="Ledsgaard L."/>
            <person name="Lin J."/>
            <person name="Lipzen A."/>
            <person name="Kuo A."/>
            <person name="Riley R."/>
            <person name="Mondo S."/>
            <person name="Labutti K."/>
            <person name="Haridas S."/>
            <person name="Pangalinan J."/>
            <person name="Salamov A.A."/>
            <person name="Simmons B.A."/>
            <person name="Magnuson J.K."/>
            <person name="Chen J."/>
            <person name="Drula E."/>
            <person name="Henrissat B."/>
            <person name="Wiebenga A."/>
            <person name="Lubbers R.J."/>
            <person name="Gomes A.C."/>
            <person name="Makela M.R."/>
            <person name="Stajich J."/>
            <person name="Grigoriev I.V."/>
            <person name="Mortensen U.H."/>
            <person name="De Vries R.P."/>
            <person name="Baker S.E."/>
            <person name="Andersen M.R."/>
        </authorList>
    </citation>
    <scope>NUCLEOTIDE SEQUENCE [LARGE SCALE GENOMIC DNA]</scope>
    <source>
        <strain evidence="2 3">CBS 123904</strain>
    </source>
</reference>
<evidence type="ECO:0000259" key="1">
    <source>
        <dbReference type="Pfam" id="PF01323"/>
    </source>
</evidence>
<sequence length="227" mass="25407">MAVIPIEIISDPICPWCYIGYRTLQRAISLYQKTYPDGSRDTFAISWKPYFIDRVEPEGSVLVHDRMSRRMTGSQITATQTRLKRAGRGVGIDFAFGGYIGSSRLAHRLLYFAGREEGNAQTQCRLAEVLFRYQFELERDISQLDVVVAAAVEVGIGKEAVEGFLVGDEGIREVAEEARQAREERAVSGVPYFVIAGEKSFDGAGDLSEFFEAFVAAREKRRLTVDC</sequence>
<dbReference type="EMBL" id="JBFXLU010000065">
    <property type="protein sequence ID" value="KAL2846180.1"/>
    <property type="molecule type" value="Genomic_DNA"/>
</dbReference>
<accession>A0ABR4K1I0</accession>
<dbReference type="InterPro" id="IPR001853">
    <property type="entry name" value="DSBA-like_thioredoxin_dom"/>
</dbReference>
<name>A0ABR4K1I0_9EURO</name>
<dbReference type="PANTHER" id="PTHR13887:SF41">
    <property type="entry name" value="THIOREDOXIN SUPERFAMILY PROTEIN"/>
    <property type="match status" value="1"/>
</dbReference>
<dbReference type="SUPFAM" id="SSF52833">
    <property type="entry name" value="Thioredoxin-like"/>
    <property type="match status" value="1"/>
</dbReference>
<gene>
    <name evidence="2" type="ORF">BJY01DRAFT_247353</name>
</gene>
<comment type="caution">
    <text evidence="2">The sequence shown here is derived from an EMBL/GenBank/DDBJ whole genome shotgun (WGS) entry which is preliminary data.</text>
</comment>
<evidence type="ECO:0000313" key="2">
    <source>
        <dbReference type="EMBL" id="KAL2846180.1"/>
    </source>
</evidence>
<dbReference type="Proteomes" id="UP001610446">
    <property type="component" value="Unassembled WGS sequence"/>
</dbReference>
<proteinExistence type="predicted"/>
<dbReference type="PANTHER" id="PTHR13887">
    <property type="entry name" value="GLUTATHIONE S-TRANSFERASE KAPPA"/>
    <property type="match status" value="1"/>
</dbReference>
<protein>
    <submittedName>
        <fullName evidence="2">Thioredoxin-like protein</fullName>
    </submittedName>
</protein>
<feature type="domain" description="DSBA-like thioredoxin" evidence="1">
    <location>
        <begin position="6"/>
        <end position="210"/>
    </location>
</feature>
<evidence type="ECO:0000313" key="3">
    <source>
        <dbReference type="Proteomes" id="UP001610446"/>
    </source>
</evidence>
<dbReference type="InterPro" id="IPR036249">
    <property type="entry name" value="Thioredoxin-like_sf"/>
</dbReference>
<keyword evidence="3" id="KW-1185">Reference proteome</keyword>
<organism evidence="2 3">
    <name type="scientific">Aspergillus pseudoustus</name>
    <dbReference type="NCBI Taxonomy" id="1810923"/>
    <lineage>
        <taxon>Eukaryota</taxon>
        <taxon>Fungi</taxon>
        <taxon>Dikarya</taxon>
        <taxon>Ascomycota</taxon>
        <taxon>Pezizomycotina</taxon>
        <taxon>Eurotiomycetes</taxon>
        <taxon>Eurotiomycetidae</taxon>
        <taxon>Eurotiales</taxon>
        <taxon>Aspergillaceae</taxon>
        <taxon>Aspergillus</taxon>
        <taxon>Aspergillus subgen. Nidulantes</taxon>
    </lineage>
</organism>
<dbReference type="CDD" id="cd03024">
    <property type="entry name" value="DsbA_FrnE"/>
    <property type="match status" value="1"/>
</dbReference>
<dbReference type="Pfam" id="PF01323">
    <property type="entry name" value="DSBA"/>
    <property type="match status" value="1"/>
</dbReference>